<accession>A0AAV3YF86</accession>
<evidence type="ECO:0000313" key="1">
    <source>
        <dbReference type="EMBL" id="GFN81511.1"/>
    </source>
</evidence>
<proteinExistence type="predicted"/>
<organism evidence="1 2">
    <name type="scientific">Plakobranchus ocellatus</name>
    <dbReference type="NCBI Taxonomy" id="259542"/>
    <lineage>
        <taxon>Eukaryota</taxon>
        <taxon>Metazoa</taxon>
        <taxon>Spiralia</taxon>
        <taxon>Lophotrochozoa</taxon>
        <taxon>Mollusca</taxon>
        <taxon>Gastropoda</taxon>
        <taxon>Heterobranchia</taxon>
        <taxon>Euthyneura</taxon>
        <taxon>Panpulmonata</taxon>
        <taxon>Sacoglossa</taxon>
        <taxon>Placobranchoidea</taxon>
        <taxon>Plakobranchidae</taxon>
        <taxon>Plakobranchus</taxon>
    </lineage>
</organism>
<comment type="caution">
    <text evidence="1">The sequence shown here is derived from an EMBL/GenBank/DDBJ whole genome shotgun (WGS) entry which is preliminary data.</text>
</comment>
<sequence>MVVSCTKLPSSHGCLLHQTLSGIRNAINLELRQRPDVMLEIFKSRRASLREPAVSALSFGLNTGCFSTKETLESFEIQGNKCWVVFSRHQNVQFYRCRSSACGGGGAYRCSGADVLTPLWAWCDASFRDYRITKLELPLPANCNCVPVTC</sequence>
<protein>
    <recommendedName>
        <fullName evidence="3">Spaetzle domain-containing protein</fullName>
    </recommendedName>
</protein>
<evidence type="ECO:0008006" key="3">
    <source>
        <dbReference type="Google" id="ProtNLM"/>
    </source>
</evidence>
<reference evidence="1 2" key="1">
    <citation type="journal article" date="2021" name="Elife">
        <title>Chloroplast acquisition without the gene transfer in kleptoplastic sea slugs, Plakobranchus ocellatus.</title>
        <authorList>
            <person name="Maeda T."/>
            <person name="Takahashi S."/>
            <person name="Yoshida T."/>
            <person name="Shimamura S."/>
            <person name="Takaki Y."/>
            <person name="Nagai Y."/>
            <person name="Toyoda A."/>
            <person name="Suzuki Y."/>
            <person name="Arimoto A."/>
            <person name="Ishii H."/>
            <person name="Satoh N."/>
            <person name="Nishiyama T."/>
            <person name="Hasebe M."/>
            <person name="Maruyama T."/>
            <person name="Minagawa J."/>
            <person name="Obokata J."/>
            <person name="Shigenobu S."/>
        </authorList>
    </citation>
    <scope>NUCLEOTIDE SEQUENCE [LARGE SCALE GENOMIC DNA]</scope>
</reference>
<dbReference type="AlphaFoldDB" id="A0AAV3YF86"/>
<keyword evidence="2" id="KW-1185">Reference proteome</keyword>
<dbReference type="Proteomes" id="UP000735302">
    <property type="component" value="Unassembled WGS sequence"/>
</dbReference>
<name>A0AAV3YF86_9GAST</name>
<dbReference type="EMBL" id="BLXT01000945">
    <property type="protein sequence ID" value="GFN81511.1"/>
    <property type="molecule type" value="Genomic_DNA"/>
</dbReference>
<gene>
    <name evidence="1" type="ORF">PoB_000801700</name>
</gene>
<evidence type="ECO:0000313" key="2">
    <source>
        <dbReference type="Proteomes" id="UP000735302"/>
    </source>
</evidence>